<sequence>MGDLHDTTIIPWSMQLTDVIDAVRSTGDTSVSFGMRNHGEHVVTLVRSGWSYILEERYGGGGLAAVRMYKYVENQTLTVNASGQGTLRGDSTAWAQVMSSGILAANGPSTYSSTDSTEATMVSMSLHDVASRQRAQRLIVVSVDRHFRAPEPLRGTQWKIEAHLDDPRLVSSFAIGFHQTDRYVIAPCSDCHTTTWPYHMRSADSIQIWAQAAVCPTLCIGRTLPQYIMDVLGSTWGVIDDDTITFEGNGTEVILKRMDP</sequence>
<dbReference type="Proteomes" id="UP000184233">
    <property type="component" value="Unassembled WGS sequence"/>
</dbReference>
<gene>
    <name evidence="1" type="ORF">BGO89_11650</name>
</gene>
<organism evidence="1 2">
    <name type="scientific">Candidatus Kapaibacterium thiocyanatum</name>
    <dbReference type="NCBI Taxonomy" id="1895771"/>
    <lineage>
        <taxon>Bacteria</taxon>
        <taxon>Pseudomonadati</taxon>
        <taxon>Candidatus Kapaibacteriota</taxon>
        <taxon>Candidatus Kapaibacteriia</taxon>
        <taxon>Candidatus Kapaibacteriales</taxon>
        <taxon>Candidatus Kapaibacteriaceae</taxon>
        <taxon>Candidatus Kapaibacterium</taxon>
    </lineage>
</organism>
<evidence type="ECO:0000313" key="2">
    <source>
        <dbReference type="Proteomes" id="UP000184233"/>
    </source>
</evidence>
<proteinExistence type="predicted"/>
<dbReference type="EMBL" id="MKVH01000024">
    <property type="protein sequence ID" value="OJX57149.1"/>
    <property type="molecule type" value="Genomic_DNA"/>
</dbReference>
<evidence type="ECO:0000313" key="1">
    <source>
        <dbReference type="EMBL" id="OJX57149.1"/>
    </source>
</evidence>
<reference evidence="1 2" key="1">
    <citation type="submission" date="2016-09" db="EMBL/GenBank/DDBJ databases">
        <title>Genome-resolved meta-omics ties microbial dynamics to process performance in biotechnology for thiocyanate degradation.</title>
        <authorList>
            <person name="Kantor R.S."/>
            <person name="Huddy R.J."/>
            <person name="Iyer R."/>
            <person name="Thomas B.C."/>
            <person name="Brown C.T."/>
            <person name="Anantharaman K."/>
            <person name="Tringe S."/>
            <person name="Hettich R.L."/>
            <person name="Harrison S.T."/>
            <person name="Banfield J.F."/>
        </authorList>
    </citation>
    <scope>NUCLEOTIDE SEQUENCE [LARGE SCALE GENOMIC DNA]</scope>
    <source>
        <strain evidence="1">59-99</strain>
    </source>
</reference>
<dbReference type="AlphaFoldDB" id="A0A1M3KY41"/>
<accession>A0A1M3KY41</accession>
<name>A0A1M3KY41_9BACT</name>
<comment type="caution">
    <text evidence="1">The sequence shown here is derived from an EMBL/GenBank/DDBJ whole genome shotgun (WGS) entry which is preliminary data.</text>
</comment>
<protein>
    <submittedName>
        <fullName evidence="1">Uncharacterized protein</fullName>
    </submittedName>
</protein>